<protein>
    <submittedName>
        <fullName evidence="2">Uncharacterized protein</fullName>
    </submittedName>
</protein>
<reference evidence="2 3" key="1">
    <citation type="journal article" date="2018" name="Environ. Microbiol.">
        <title>Novel energy conservation strategies and behaviour of Pelotomaculum schinkii driving syntrophic propionate catabolism.</title>
        <authorList>
            <person name="Hidalgo-Ahumada C.A.P."/>
            <person name="Nobu M.K."/>
            <person name="Narihiro T."/>
            <person name="Tamaki H."/>
            <person name="Liu W.T."/>
            <person name="Kamagata Y."/>
            <person name="Stams A.J.M."/>
            <person name="Imachi H."/>
            <person name="Sousa D.Z."/>
        </authorList>
    </citation>
    <scope>NUCLEOTIDE SEQUENCE [LARGE SCALE GENOMIC DNA]</scope>
    <source>
        <strain evidence="2 3">MGP</strain>
    </source>
</reference>
<feature type="transmembrane region" description="Helical" evidence="1">
    <location>
        <begin position="166"/>
        <end position="189"/>
    </location>
</feature>
<feature type="transmembrane region" description="Helical" evidence="1">
    <location>
        <begin position="214"/>
        <end position="233"/>
    </location>
</feature>
<dbReference type="OrthoDB" id="158067at2"/>
<dbReference type="EMBL" id="QFFZ01000020">
    <property type="protein sequence ID" value="TEB10864.1"/>
    <property type="molecule type" value="Genomic_DNA"/>
</dbReference>
<evidence type="ECO:0000256" key="1">
    <source>
        <dbReference type="SAM" id="Phobius"/>
    </source>
</evidence>
<keyword evidence="1" id="KW-1133">Transmembrane helix</keyword>
<keyword evidence="3" id="KW-1185">Reference proteome</keyword>
<dbReference type="AlphaFoldDB" id="A0A4Y7RPD0"/>
<organism evidence="2 3">
    <name type="scientific">Pelotomaculum propionicicum</name>
    <dbReference type="NCBI Taxonomy" id="258475"/>
    <lineage>
        <taxon>Bacteria</taxon>
        <taxon>Bacillati</taxon>
        <taxon>Bacillota</taxon>
        <taxon>Clostridia</taxon>
        <taxon>Eubacteriales</taxon>
        <taxon>Desulfotomaculaceae</taxon>
        <taxon>Pelotomaculum</taxon>
    </lineage>
</organism>
<evidence type="ECO:0000313" key="2">
    <source>
        <dbReference type="EMBL" id="TEB10864.1"/>
    </source>
</evidence>
<accession>A0A4Y7RPD0</accession>
<keyword evidence="1" id="KW-0472">Membrane</keyword>
<evidence type="ECO:0000313" key="3">
    <source>
        <dbReference type="Proteomes" id="UP000297597"/>
    </source>
</evidence>
<dbReference type="RefSeq" id="WP_134213871.1">
    <property type="nucleotide sequence ID" value="NZ_QFFZ01000020.1"/>
</dbReference>
<name>A0A4Y7RPD0_9FIRM</name>
<comment type="caution">
    <text evidence="2">The sequence shown here is derived from an EMBL/GenBank/DDBJ whole genome shotgun (WGS) entry which is preliminary data.</text>
</comment>
<dbReference type="Proteomes" id="UP000297597">
    <property type="component" value="Unassembled WGS sequence"/>
</dbReference>
<gene>
    <name evidence="2" type="ORF">Pmgp_02031</name>
</gene>
<sequence length="293" mass="33451">MEKTPEKESQSDILIRLRRQSKLICDEQEKPYAAVEIGGHTELMDMGKERFRDFLTREFFLETGRAPSLEAMNQALGTLKALAKFEGPKRRLKKRVAALKGTIYYDLADKQWRAVRIAPDGCRILEKSPLLFLRNTNMKAQVEPDLANGDMMLLKKHLRLRRSTDWILCAVYIVTCLIPTIPHPILIIAGEKGAAKSTTLRMLKTIIDPSTRDLLVMPNAIGSKGTFFLLLYARACWSKMTVKEASIITFTAYEKLPRQVRFNLLVTREFHDTPQLSHIKYSLVISTVTSLRI</sequence>
<keyword evidence="1" id="KW-0812">Transmembrane</keyword>
<proteinExistence type="predicted"/>